<feature type="transmembrane region" description="Helical" evidence="1">
    <location>
        <begin position="119"/>
        <end position="136"/>
    </location>
</feature>
<dbReference type="Proteomes" id="UP000030408">
    <property type="component" value="Unassembled WGS sequence"/>
</dbReference>
<feature type="domain" description="DUF1648" evidence="2">
    <location>
        <begin position="29"/>
        <end position="74"/>
    </location>
</feature>
<evidence type="ECO:0000259" key="2">
    <source>
        <dbReference type="Pfam" id="PF07853"/>
    </source>
</evidence>
<protein>
    <recommendedName>
        <fullName evidence="2">DUF1648 domain-containing protein</fullName>
    </recommendedName>
</protein>
<dbReference type="Pfam" id="PF07853">
    <property type="entry name" value="DUF1648"/>
    <property type="match status" value="1"/>
</dbReference>
<dbReference type="AlphaFoldDB" id="A0A0A3HTX7"/>
<sequence>MKNNLPYRPILHLRKSNLEKVLDGLGIVLFGAAIIFLIINWHRIPDHVPIHFKASGEADRFGSKVELVVLPIIGLFIFVLMSLLEKAPHMHNYPVRINESNVERFYLHSRKLLNIVKNVCLWMFSYLIIQIGRVSLGELHSLSIGFVPVFLFILFGTIGIGLYKQTKIK</sequence>
<evidence type="ECO:0000313" key="4">
    <source>
        <dbReference type="Proteomes" id="UP000030408"/>
    </source>
</evidence>
<keyword evidence="1" id="KW-0472">Membrane</keyword>
<organism evidence="3 4">
    <name type="scientific">Ureibacillus sinduriensis BLB-1 = JCM 15800</name>
    <dbReference type="NCBI Taxonomy" id="1384057"/>
    <lineage>
        <taxon>Bacteria</taxon>
        <taxon>Bacillati</taxon>
        <taxon>Bacillota</taxon>
        <taxon>Bacilli</taxon>
        <taxon>Bacillales</taxon>
        <taxon>Caryophanaceae</taxon>
        <taxon>Ureibacillus</taxon>
    </lineage>
</organism>
<keyword evidence="4" id="KW-1185">Reference proteome</keyword>
<keyword evidence="1" id="KW-0812">Transmembrane</keyword>
<dbReference type="InterPro" id="IPR012867">
    <property type="entry name" value="DUF1648"/>
</dbReference>
<feature type="transmembrane region" description="Helical" evidence="1">
    <location>
        <begin position="142"/>
        <end position="163"/>
    </location>
</feature>
<accession>A0A0A3HTX7</accession>
<feature type="transmembrane region" description="Helical" evidence="1">
    <location>
        <begin position="61"/>
        <end position="84"/>
    </location>
</feature>
<dbReference type="STRING" id="1384057.CD33_16480"/>
<dbReference type="EMBL" id="JPVO01000054">
    <property type="protein sequence ID" value="KGR74680.1"/>
    <property type="molecule type" value="Genomic_DNA"/>
</dbReference>
<keyword evidence="1" id="KW-1133">Transmembrane helix</keyword>
<proteinExistence type="predicted"/>
<dbReference type="OrthoDB" id="9808690at2"/>
<evidence type="ECO:0000313" key="3">
    <source>
        <dbReference type="EMBL" id="KGR74680.1"/>
    </source>
</evidence>
<dbReference type="eggNOG" id="COG4194">
    <property type="taxonomic scope" value="Bacteria"/>
</dbReference>
<dbReference type="RefSeq" id="WP_036202147.1">
    <property type="nucleotide sequence ID" value="NZ_AVCY01000002.1"/>
</dbReference>
<name>A0A0A3HTX7_9BACL</name>
<evidence type="ECO:0000256" key="1">
    <source>
        <dbReference type="SAM" id="Phobius"/>
    </source>
</evidence>
<feature type="transmembrane region" description="Helical" evidence="1">
    <location>
        <begin position="21"/>
        <end position="41"/>
    </location>
</feature>
<comment type="caution">
    <text evidence="3">The sequence shown here is derived from an EMBL/GenBank/DDBJ whole genome shotgun (WGS) entry which is preliminary data.</text>
</comment>
<gene>
    <name evidence="3" type="ORF">CD33_16480</name>
</gene>
<reference evidence="3 4" key="1">
    <citation type="submission" date="2014-02" db="EMBL/GenBank/DDBJ databases">
        <title>Draft genome sequence of Lysinibacillus sinduriensis JCM 15800.</title>
        <authorList>
            <person name="Zhang F."/>
            <person name="Wang G."/>
            <person name="Zhang L."/>
        </authorList>
    </citation>
    <scope>NUCLEOTIDE SEQUENCE [LARGE SCALE GENOMIC DNA]</scope>
    <source>
        <strain evidence="3 4">JCM 15800</strain>
    </source>
</reference>